<name>A0A1H2JFG8_9ACTN</name>
<keyword evidence="2" id="KW-1185">Reference proteome</keyword>
<dbReference type="InterPro" id="IPR021456">
    <property type="entry name" value="DUF3107"/>
</dbReference>
<dbReference type="RefSeq" id="WP_231948810.1">
    <property type="nucleotide sequence ID" value="NZ_LBMC01000057.1"/>
</dbReference>
<dbReference type="Proteomes" id="UP000182977">
    <property type="component" value="Chromosome I"/>
</dbReference>
<accession>A0A1H2JFG8</accession>
<evidence type="ECO:0000313" key="1">
    <source>
        <dbReference type="EMBL" id="SDU55087.1"/>
    </source>
</evidence>
<protein>
    <recommendedName>
        <fullName evidence="3">ATP-binding protein</fullName>
    </recommendedName>
</protein>
<dbReference type="EMBL" id="LT629791">
    <property type="protein sequence ID" value="SDU55087.1"/>
    <property type="molecule type" value="Genomic_DNA"/>
</dbReference>
<sequence length="77" mass="8563">MAVEVKIGVHNATRELVLESSDTPKDIESTVRSAMSDPNGLLDLTDERGRRLLVRTEHLTYVEIGEPVERRVGFGTV</sequence>
<reference evidence="2" key="1">
    <citation type="submission" date="2016-10" db="EMBL/GenBank/DDBJ databases">
        <authorList>
            <person name="Varghese N."/>
            <person name="Submissions S."/>
        </authorList>
    </citation>
    <scope>NUCLEOTIDE SEQUENCE [LARGE SCALE GENOMIC DNA]</scope>
    <source>
        <strain evidence="2">DSM 45079</strain>
    </source>
</reference>
<evidence type="ECO:0008006" key="3">
    <source>
        <dbReference type="Google" id="ProtNLM"/>
    </source>
</evidence>
<proteinExistence type="predicted"/>
<dbReference type="Pfam" id="PF11305">
    <property type="entry name" value="DUF3107"/>
    <property type="match status" value="1"/>
</dbReference>
<evidence type="ECO:0000313" key="2">
    <source>
        <dbReference type="Proteomes" id="UP000182977"/>
    </source>
</evidence>
<dbReference type="STRING" id="419479.SAMN04488563_2636"/>
<dbReference type="AlphaFoldDB" id="A0A1H2JFG8"/>
<gene>
    <name evidence="1" type="ORF">SAMN04488563_2636</name>
</gene>
<organism evidence="1 2">
    <name type="scientific">Jiangella alkaliphila</name>
    <dbReference type="NCBI Taxonomy" id="419479"/>
    <lineage>
        <taxon>Bacteria</taxon>
        <taxon>Bacillati</taxon>
        <taxon>Actinomycetota</taxon>
        <taxon>Actinomycetes</taxon>
        <taxon>Jiangellales</taxon>
        <taxon>Jiangellaceae</taxon>
        <taxon>Jiangella</taxon>
    </lineage>
</organism>